<dbReference type="Proteomes" id="UP000186015">
    <property type="component" value="Unassembled WGS sequence"/>
</dbReference>
<name>A0A1H7L4X2_RUMAL</name>
<dbReference type="OrthoDB" id="1823023at2"/>
<evidence type="ECO:0000313" key="1">
    <source>
        <dbReference type="EMBL" id="SEK94113.1"/>
    </source>
</evidence>
<protein>
    <submittedName>
        <fullName evidence="1">Uncharacterized protein</fullName>
    </submittedName>
</protein>
<sequence length="60" mass="7646">MTKGNIHKHMTEEDSFDTKYACWCNNHNKVWYREKVRQRRNFRRKMKILLLKERTENERF</sequence>
<organism evidence="1 2">
    <name type="scientific">Ruminococcus albus</name>
    <dbReference type="NCBI Taxonomy" id="1264"/>
    <lineage>
        <taxon>Bacteria</taxon>
        <taxon>Bacillati</taxon>
        <taxon>Bacillota</taxon>
        <taxon>Clostridia</taxon>
        <taxon>Eubacteriales</taxon>
        <taxon>Oscillospiraceae</taxon>
        <taxon>Ruminococcus</taxon>
    </lineage>
</organism>
<accession>A0A1H7L4X2</accession>
<reference evidence="1 2" key="1">
    <citation type="submission" date="2016-10" db="EMBL/GenBank/DDBJ databases">
        <authorList>
            <person name="de Groot N.N."/>
        </authorList>
    </citation>
    <scope>NUCLEOTIDE SEQUENCE [LARGE SCALE GENOMIC DNA]</scope>
    <source>
        <strain evidence="1 2">KH2T6</strain>
    </source>
</reference>
<dbReference type="RefSeq" id="WP_074833397.1">
    <property type="nucleotide sequence ID" value="NZ_FOAT01000008.1"/>
</dbReference>
<dbReference type="EMBL" id="FOAT01000008">
    <property type="protein sequence ID" value="SEK94113.1"/>
    <property type="molecule type" value="Genomic_DNA"/>
</dbReference>
<dbReference type="AlphaFoldDB" id="A0A1H7L4X2"/>
<gene>
    <name evidence="1" type="ORF">SAMN05216469_10858</name>
</gene>
<proteinExistence type="predicted"/>
<evidence type="ECO:0000313" key="2">
    <source>
        <dbReference type="Proteomes" id="UP000186015"/>
    </source>
</evidence>